<dbReference type="EMBL" id="CAADFN010000048">
    <property type="protein sequence ID" value="VFK18778.1"/>
    <property type="molecule type" value="Genomic_DNA"/>
</dbReference>
<name>A0A450WP55_9GAMM</name>
<organism evidence="2">
    <name type="scientific">Candidatus Kentrum sp. LFY</name>
    <dbReference type="NCBI Taxonomy" id="2126342"/>
    <lineage>
        <taxon>Bacteria</taxon>
        <taxon>Pseudomonadati</taxon>
        <taxon>Pseudomonadota</taxon>
        <taxon>Gammaproteobacteria</taxon>
        <taxon>Candidatus Kentrum</taxon>
    </lineage>
</organism>
<sequence length="72" mass="8469">MPGMRQARESGYVFYSIIFTLFLFCLFPAQLHNWIKLCKIPISPYQHSVSRRHRWLSHKRCDQTGTGGNELV</sequence>
<evidence type="ECO:0000256" key="1">
    <source>
        <dbReference type="SAM" id="Phobius"/>
    </source>
</evidence>
<feature type="transmembrane region" description="Helical" evidence="1">
    <location>
        <begin position="12"/>
        <end position="31"/>
    </location>
</feature>
<keyword evidence="1" id="KW-0812">Transmembrane</keyword>
<gene>
    <name evidence="2" type="ORF">BECKLFY1418C_GA0070996_104823</name>
</gene>
<accession>A0A450WP55</accession>
<reference evidence="2" key="1">
    <citation type="submission" date="2019-02" db="EMBL/GenBank/DDBJ databases">
        <authorList>
            <person name="Gruber-Vodicka R. H."/>
            <person name="Seah K. B. B."/>
        </authorList>
    </citation>
    <scope>NUCLEOTIDE SEQUENCE</scope>
    <source>
        <strain evidence="2">BECK_BY7</strain>
    </source>
</reference>
<evidence type="ECO:0000313" key="2">
    <source>
        <dbReference type="EMBL" id="VFK18778.1"/>
    </source>
</evidence>
<proteinExistence type="predicted"/>
<protein>
    <submittedName>
        <fullName evidence="2">Uncharacterized protein</fullName>
    </submittedName>
</protein>
<keyword evidence="1" id="KW-1133">Transmembrane helix</keyword>
<keyword evidence="1" id="KW-0472">Membrane</keyword>
<dbReference type="AlphaFoldDB" id="A0A450WP55"/>